<keyword evidence="3" id="KW-1185">Reference proteome</keyword>
<dbReference type="HOGENOM" id="CLU_100236_3_1_9"/>
<evidence type="ECO:0000313" key="3">
    <source>
        <dbReference type="Proteomes" id="UP000004528"/>
    </source>
</evidence>
<dbReference type="eggNOG" id="COG1399">
    <property type="taxonomic scope" value="Bacteria"/>
</dbReference>
<dbReference type="AlphaFoldDB" id="C5R8C6"/>
<dbReference type="STRING" id="585506.HMPREF0877_0221"/>
<dbReference type="EMBL" id="ACKU01000005">
    <property type="protein sequence ID" value="EER75420.1"/>
    <property type="molecule type" value="Genomic_DNA"/>
</dbReference>
<sequence>MNKKGNKYMKWQFSELQTYKDEPLPFNETVTLKEDLLSKFGDVIKDITPVTVSGFAQSEDDDVFIHAHVTGELVTPSTRSLQPVTLPIDLDIDEIYIQDKQHEDRYSDEESVILVDDGKINFDEAILEYIVLSIPLQVLTDEEAKNNTMPAGKDWSVISEETYENQKQETKQQNTPLSGLADLFKDDEK</sequence>
<dbReference type="InterPro" id="IPR003772">
    <property type="entry name" value="YceD"/>
</dbReference>
<proteinExistence type="predicted"/>
<comment type="caution">
    <text evidence="2">The sequence shown here is derived from an EMBL/GenBank/DDBJ whole genome shotgun (WGS) entry which is preliminary data.</text>
</comment>
<protein>
    <submittedName>
        <fullName evidence="2">Putative ACR, COG1399</fullName>
    </submittedName>
</protein>
<dbReference type="Pfam" id="PF02620">
    <property type="entry name" value="YceD"/>
    <property type="match status" value="1"/>
</dbReference>
<organism evidence="2 3">
    <name type="scientific">Weissella paramesenteroides ATCC 33313</name>
    <dbReference type="NCBI Taxonomy" id="585506"/>
    <lineage>
        <taxon>Bacteria</taxon>
        <taxon>Bacillati</taxon>
        <taxon>Bacillota</taxon>
        <taxon>Bacilli</taxon>
        <taxon>Lactobacillales</taxon>
        <taxon>Lactobacillaceae</taxon>
        <taxon>Weissella</taxon>
    </lineage>
</organism>
<gene>
    <name evidence="2" type="ORF">HMPREF0877_0221</name>
</gene>
<accession>C5R8C6</accession>
<name>C5R8C6_WEIPA</name>
<evidence type="ECO:0000256" key="1">
    <source>
        <dbReference type="SAM" id="MobiDB-lite"/>
    </source>
</evidence>
<feature type="region of interest" description="Disordered" evidence="1">
    <location>
        <begin position="147"/>
        <end position="189"/>
    </location>
</feature>
<evidence type="ECO:0000313" key="2">
    <source>
        <dbReference type="EMBL" id="EER75420.1"/>
    </source>
</evidence>
<dbReference type="Proteomes" id="UP000004528">
    <property type="component" value="Unassembled WGS sequence"/>
</dbReference>
<reference evidence="2 3" key="1">
    <citation type="submission" date="2009-04" db="EMBL/GenBank/DDBJ databases">
        <authorList>
            <person name="Qin X."/>
            <person name="Bachman B."/>
            <person name="Battles P."/>
            <person name="Bell A."/>
            <person name="Bess C."/>
            <person name="Bickham C."/>
            <person name="Chaboub L."/>
            <person name="Chen D."/>
            <person name="Coyle M."/>
            <person name="Deiros D.R."/>
            <person name="Dinh H."/>
            <person name="Forbes L."/>
            <person name="Fowler G."/>
            <person name="Francisco L."/>
            <person name="Fu Q."/>
            <person name="Gubbala S."/>
            <person name="Hale W."/>
            <person name="Han Y."/>
            <person name="Hemphill L."/>
            <person name="Highlander S.K."/>
            <person name="Hirani K."/>
            <person name="Hogues M."/>
            <person name="Jackson L."/>
            <person name="Jakkamsetti A."/>
            <person name="Javaid M."/>
            <person name="Jiang H."/>
            <person name="Korchina V."/>
            <person name="Kovar C."/>
            <person name="Lara F."/>
            <person name="Lee S."/>
            <person name="Mata R."/>
            <person name="Mathew T."/>
            <person name="Moen C."/>
            <person name="Morales K."/>
            <person name="Munidasa M."/>
            <person name="Nazareth L."/>
            <person name="Ngo R."/>
            <person name="Nguyen L."/>
            <person name="Okwuonu G."/>
            <person name="Ongeri F."/>
            <person name="Patil S."/>
            <person name="Petrosino J."/>
            <person name="Pham C."/>
            <person name="Pham P."/>
            <person name="Pu L.-L."/>
            <person name="Puazo M."/>
            <person name="Raj R."/>
            <person name="Reid J."/>
            <person name="Rouhana J."/>
            <person name="Saada N."/>
            <person name="Shang Y."/>
            <person name="Simmons D."/>
            <person name="Thornton R."/>
            <person name="Warren J."/>
            <person name="Weissenberger G."/>
            <person name="Zhang J."/>
            <person name="Zhang L."/>
            <person name="Zhou C."/>
            <person name="Zhu D."/>
            <person name="Muzny D."/>
            <person name="Worley K."/>
            <person name="Gibbs R."/>
        </authorList>
    </citation>
    <scope>NUCLEOTIDE SEQUENCE [LARGE SCALE GENOMIC DNA]</scope>
    <source>
        <strain evidence="2 3">ATCC 33313</strain>
    </source>
</reference>